<gene>
    <name evidence="3" type="ORF">BCR44DRAFT_1084999</name>
</gene>
<keyword evidence="2" id="KW-0472">Membrane</keyword>
<keyword evidence="2" id="KW-1133">Transmembrane helix</keyword>
<dbReference type="EMBL" id="MCFL01000018">
    <property type="protein sequence ID" value="ORZ36224.1"/>
    <property type="molecule type" value="Genomic_DNA"/>
</dbReference>
<keyword evidence="2" id="KW-0812">Transmembrane</keyword>
<proteinExistence type="predicted"/>
<organism evidence="3 4">
    <name type="scientific">Catenaria anguillulae PL171</name>
    <dbReference type="NCBI Taxonomy" id="765915"/>
    <lineage>
        <taxon>Eukaryota</taxon>
        <taxon>Fungi</taxon>
        <taxon>Fungi incertae sedis</taxon>
        <taxon>Blastocladiomycota</taxon>
        <taxon>Blastocladiomycetes</taxon>
        <taxon>Blastocladiales</taxon>
        <taxon>Catenariaceae</taxon>
        <taxon>Catenaria</taxon>
    </lineage>
</organism>
<evidence type="ECO:0000256" key="1">
    <source>
        <dbReference type="SAM" id="MobiDB-lite"/>
    </source>
</evidence>
<evidence type="ECO:0000313" key="3">
    <source>
        <dbReference type="EMBL" id="ORZ36224.1"/>
    </source>
</evidence>
<feature type="region of interest" description="Disordered" evidence="1">
    <location>
        <begin position="1"/>
        <end position="38"/>
    </location>
</feature>
<accession>A0A1Y2HQK4</accession>
<dbReference type="Proteomes" id="UP000193411">
    <property type="component" value="Unassembled WGS sequence"/>
</dbReference>
<evidence type="ECO:0000256" key="2">
    <source>
        <dbReference type="SAM" id="Phobius"/>
    </source>
</evidence>
<comment type="caution">
    <text evidence="3">The sequence shown here is derived from an EMBL/GenBank/DDBJ whole genome shotgun (WGS) entry which is preliminary data.</text>
</comment>
<evidence type="ECO:0000313" key="4">
    <source>
        <dbReference type="Proteomes" id="UP000193411"/>
    </source>
</evidence>
<reference evidence="3 4" key="1">
    <citation type="submission" date="2016-07" db="EMBL/GenBank/DDBJ databases">
        <title>Pervasive Adenine N6-methylation of Active Genes in Fungi.</title>
        <authorList>
            <consortium name="DOE Joint Genome Institute"/>
            <person name="Mondo S.J."/>
            <person name="Dannebaum R.O."/>
            <person name="Kuo R.C."/>
            <person name="Labutti K."/>
            <person name="Haridas S."/>
            <person name="Kuo A."/>
            <person name="Salamov A."/>
            <person name="Ahrendt S.R."/>
            <person name="Lipzen A."/>
            <person name="Sullivan W."/>
            <person name="Andreopoulos W.B."/>
            <person name="Clum A."/>
            <person name="Lindquist E."/>
            <person name="Daum C."/>
            <person name="Ramamoorthy G.K."/>
            <person name="Gryganskyi A."/>
            <person name="Culley D."/>
            <person name="Magnuson J.K."/>
            <person name="James T.Y."/>
            <person name="O'Malley M.A."/>
            <person name="Stajich J.E."/>
            <person name="Spatafora J.W."/>
            <person name="Visel A."/>
            <person name="Grigoriev I.V."/>
        </authorList>
    </citation>
    <scope>NUCLEOTIDE SEQUENCE [LARGE SCALE GENOMIC DNA]</scope>
    <source>
        <strain evidence="3 4">PL171</strain>
    </source>
</reference>
<feature type="transmembrane region" description="Helical" evidence="2">
    <location>
        <begin position="238"/>
        <end position="255"/>
    </location>
</feature>
<feature type="compositionally biased region" description="Polar residues" evidence="1">
    <location>
        <begin position="22"/>
        <end position="37"/>
    </location>
</feature>
<feature type="transmembrane region" description="Helical" evidence="2">
    <location>
        <begin position="262"/>
        <end position="280"/>
    </location>
</feature>
<protein>
    <submittedName>
        <fullName evidence="3">Uncharacterized protein</fullName>
    </submittedName>
</protein>
<name>A0A1Y2HQK4_9FUNG</name>
<sequence length="281" mass="31142">MVAPKGSKARACHAASRLPLEQPTSQSQGIGTRTSGATRCGCGRARAQEGGQVDRRQPIWWCIFSSATSPPPLPTLPPETRPLELYIAGSIPTFSRSQLLLTVRGHRILFLDTPGRAFSNKWIEWECRLLYPNYPVDSIHTITKWWWHRPEKAAQQVTPVEGVHYKLVMSHSDRNQSTFRLCAWRGANGHGNGQASVDVELLESLVDAVAPVWAQAADEMTLPSTSAGATDEATVEEVVFIVLAFIPVMTMAITTRRQLVQLWPLVLCLLLAPILKIFQLI</sequence>
<keyword evidence="4" id="KW-1185">Reference proteome</keyword>
<dbReference type="AlphaFoldDB" id="A0A1Y2HQK4"/>